<proteinExistence type="predicted"/>
<dbReference type="Pfam" id="PF11553">
    <property type="entry name" value="DUF3231"/>
    <property type="match status" value="2"/>
</dbReference>
<dbReference type="EMBL" id="CP065425">
    <property type="protein sequence ID" value="QQZ09903.1"/>
    <property type="molecule type" value="Genomic_DNA"/>
</dbReference>
<name>A0ABX7E2G1_9BACI</name>
<reference evidence="1 2" key="1">
    <citation type="submission" date="2020-11" db="EMBL/GenBank/DDBJ databases">
        <title>Taxonomic evaluation of the Bacillus sporothermodurans group of bacteria based on whole genome sequences.</title>
        <authorList>
            <person name="Fiedler G."/>
            <person name="Herbstmann A.-D."/>
            <person name="Doll E."/>
            <person name="Wenning M."/>
            <person name="Brinks E."/>
            <person name="Kabisch J."/>
            <person name="Breitenwieser F."/>
            <person name="Lappann M."/>
            <person name="Boehnlein C."/>
            <person name="Franz C."/>
        </authorList>
    </citation>
    <scope>NUCLEOTIDE SEQUENCE [LARGE SCALE GENOMIC DNA]</scope>
    <source>
        <strain evidence="1 2">JCM 19841</strain>
    </source>
</reference>
<dbReference type="Gene3D" id="1.20.1260.10">
    <property type="match status" value="2"/>
</dbReference>
<accession>A0ABX7E2G1</accession>
<protein>
    <submittedName>
        <fullName evidence="1">DUF3231 family protein</fullName>
    </submittedName>
</protein>
<evidence type="ECO:0000313" key="1">
    <source>
        <dbReference type="EMBL" id="QQZ09903.1"/>
    </source>
</evidence>
<dbReference type="Proteomes" id="UP000595691">
    <property type="component" value="Chromosome"/>
</dbReference>
<dbReference type="InterPro" id="IPR012347">
    <property type="entry name" value="Ferritin-like"/>
</dbReference>
<dbReference type="RefSeq" id="WP_202778854.1">
    <property type="nucleotide sequence ID" value="NZ_CP065425.1"/>
</dbReference>
<keyword evidence="2" id="KW-1185">Reference proteome</keyword>
<gene>
    <name evidence="1" type="ORF">I5776_02715</name>
</gene>
<evidence type="ECO:0000313" key="2">
    <source>
        <dbReference type="Proteomes" id="UP000595691"/>
    </source>
</evidence>
<dbReference type="InterPro" id="IPR021617">
    <property type="entry name" value="DUF3231"/>
</dbReference>
<sequence>MGKEKSLNEKLSAAEMGKLWATYMGNSMSIQVLTYYLLHTDDSDIKKVLTDALHLSESMVKEIEKIFLQEEFPIPIGFGKEDVNLSAPRLFSDEFYLYYLKYTGKAGLSLYSIAVPIVIRQDVREFFSYCLNSTKNLLIEVNNVLNMKGLLIKAPTIPAPKKVKFIKEHNYLNGFLGDVRNLHCLEIAHLFDNIENDVTSKALLIGFSQIAKSEKVKDFFIKGRNITNRHIENCSKKLHKDHLPSPSLLDHLVSTTTYSPFSDKLMVFHKIDMFSMKVRSYANSISVNGRKDLATMYSRFLIDVSLFVEDGMNIMIDNNWMERPPETVDRDHLASDKFI</sequence>
<organism evidence="1 2">
    <name type="scientific">Heyndrickxia vini</name>
    <dbReference type="NCBI Taxonomy" id="1476025"/>
    <lineage>
        <taxon>Bacteria</taxon>
        <taxon>Bacillati</taxon>
        <taxon>Bacillota</taxon>
        <taxon>Bacilli</taxon>
        <taxon>Bacillales</taxon>
        <taxon>Bacillaceae</taxon>
        <taxon>Heyndrickxia</taxon>
    </lineage>
</organism>